<dbReference type="InterPro" id="IPR005516">
    <property type="entry name" value="Remorin_C"/>
</dbReference>
<feature type="domain" description="Remorin C-terminal" evidence="4">
    <location>
        <begin position="98"/>
        <end position="203"/>
    </location>
</feature>
<accession>A0A067K8I1</accession>
<gene>
    <name evidence="5" type="ORF">JCGZ_11684</name>
</gene>
<feature type="compositionally biased region" description="Basic and acidic residues" evidence="3">
    <location>
        <begin position="35"/>
        <end position="52"/>
    </location>
</feature>
<dbReference type="EMBL" id="KK914632">
    <property type="protein sequence ID" value="KDP31308.1"/>
    <property type="molecule type" value="Genomic_DNA"/>
</dbReference>
<dbReference type="PANTHER" id="PTHR31471">
    <property type="entry name" value="OS02G0116800 PROTEIN"/>
    <property type="match status" value="1"/>
</dbReference>
<feature type="coiled-coil region" evidence="2">
    <location>
        <begin position="111"/>
        <end position="153"/>
    </location>
</feature>
<evidence type="ECO:0000256" key="3">
    <source>
        <dbReference type="SAM" id="MobiDB-lite"/>
    </source>
</evidence>
<organism evidence="5 6">
    <name type="scientific">Jatropha curcas</name>
    <name type="common">Barbados nut</name>
    <dbReference type="NCBI Taxonomy" id="180498"/>
    <lineage>
        <taxon>Eukaryota</taxon>
        <taxon>Viridiplantae</taxon>
        <taxon>Streptophyta</taxon>
        <taxon>Embryophyta</taxon>
        <taxon>Tracheophyta</taxon>
        <taxon>Spermatophyta</taxon>
        <taxon>Magnoliopsida</taxon>
        <taxon>eudicotyledons</taxon>
        <taxon>Gunneridae</taxon>
        <taxon>Pentapetalae</taxon>
        <taxon>rosids</taxon>
        <taxon>fabids</taxon>
        <taxon>Malpighiales</taxon>
        <taxon>Euphorbiaceae</taxon>
        <taxon>Crotonoideae</taxon>
        <taxon>Jatropheae</taxon>
        <taxon>Jatropha</taxon>
    </lineage>
</organism>
<keyword evidence="6" id="KW-1185">Reference proteome</keyword>
<feature type="compositionally biased region" description="Basic and acidic residues" evidence="3">
    <location>
        <begin position="60"/>
        <end position="76"/>
    </location>
</feature>
<proteinExistence type="inferred from homology"/>
<evidence type="ECO:0000259" key="4">
    <source>
        <dbReference type="Pfam" id="PF03763"/>
    </source>
</evidence>
<dbReference type="STRING" id="180498.A0A067K8I1"/>
<protein>
    <recommendedName>
        <fullName evidence="4">Remorin C-terminal domain-containing protein</fullName>
    </recommendedName>
</protein>
<feature type="compositionally biased region" description="Polar residues" evidence="3">
    <location>
        <begin position="84"/>
        <end position="95"/>
    </location>
</feature>
<reference evidence="5 6" key="1">
    <citation type="journal article" date="2014" name="PLoS ONE">
        <title>Global Analysis of Gene Expression Profiles in Physic Nut (Jatropha curcas L.) Seedlings Exposed to Salt Stress.</title>
        <authorList>
            <person name="Zhang L."/>
            <person name="Zhang C."/>
            <person name="Wu P."/>
            <person name="Chen Y."/>
            <person name="Li M."/>
            <person name="Jiang H."/>
            <person name="Wu G."/>
        </authorList>
    </citation>
    <scope>NUCLEOTIDE SEQUENCE [LARGE SCALE GENOMIC DNA]</scope>
    <source>
        <strain evidence="6">cv. GZQX0401</strain>
        <tissue evidence="5">Young leaves</tissue>
    </source>
</reference>
<evidence type="ECO:0000313" key="6">
    <source>
        <dbReference type="Proteomes" id="UP000027138"/>
    </source>
</evidence>
<feature type="region of interest" description="Disordered" evidence="3">
    <location>
        <begin position="35"/>
        <end position="102"/>
    </location>
</feature>
<evidence type="ECO:0000256" key="2">
    <source>
        <dbReference type="SAM" id="Coils"/>
    </source>
</evidence>
<dbReference type="Pfam" id="PF03763">
    <property type="entry name" value="Remorin_C"/>
    <property type="match status" value="1"/>
</dbReference>
<dbReference type="AlphaFoldDB" id="A0A067K8I1"/>
<dbReference type="PANTHER" id="PTHR31471:SF5">
    <property type="entry name" value="GB|AAD39278.1"/>
    <property type="match status" value="1"/>
</dbReference>
<dbReference type="OrthoDB" id="775261at2759"/>
<comment type="similarity">
    <text evidence="1">Belongs to the remorin family.</text>
</comment>
<evidence type="ECO:0000256" key="1">
    <source>
        <dbReference type="ARBA" id="ARBA00005711"/>
    </source>
</evidence>
<sequence>MSWDYNCEFATGVAAATLAVHSLTKAEEEYKRKMREDFEKSKTELQTRKDNSVRVTRYSSSKETKDADQRVRERAMPSRKTVVLTDQRQKGSSTRNEVKESKVDSWEKAQRRKINKRYEKLKSEVLVWENAKKREAKIRMERKKNELELRKSRNYQHYLIKLDRIDAIAGGAKGQLEETKRNDECEVKEKAKYMRSKGKNPVKCFCC</sequence>
<keyword evidence="2" id="KW-0175">Coiled coil</keyword>
<dbReference type="Proteomes" id="UP000027138">
    <property type="component" value="Unassembled WGS sequence"/>
</dbReference>
<name>A0A067K8I1_JATCU</name>
<evidence type="ECO:0000313" key="5">
    <source>
        <dbReference type="EMBL" id="KDP31308.1"/>
    </source>
</evidence>